<organism evidence="2 3">
    <name type="scientific">Stomoxys calcitrans</name>
    <name type="common">Stable fly</name>
    <name type="synonym">Conops calcitrans</name>
    <dbReference type="NCBI Taxonomy" id="35570"/>
    <lineage>
        <taxon>Eukaryota</taxon>
        <taxon>Metazoa</taxon>
        <taxon>Ecdysozoa</taxon>
        <taxon>Arthropoda</taxon>
        <taxon>Hexapoda</taxon>
        <taxon>Insecta</taxon>
        <taxon>Pterygota</taxon>
        <taxon>Neoptera</taxon>
        <taxon>Endopterygota</taxon>
        <taxon>Diptera</taxon>
        <taxon>Brachycera</taxon>
        <taxon>Muscomorpha</taxon>
        <taxon>Muscoidea</taxon>
        <taxon>Muscidae</taxon>
        <taxon>Stomoxys</taxon>
    </lineage>
</organism>
<dbReference type="VEuPathDB" id="VectorBase:SCAU002519"/>
<reference evidence="2" key="1">
    <citation type="submission" date="2020-05" db="UniProtKB">
        <authorList>
            <consortium name="EnsemblMetazoa"/>
        </authorList>
    </citation>
    <scope>IDENTIFICATION</scope>
    <source>
        <strain evidence="2">USDA</strain>
    </source>
</reference>
<evidence type="ECO:0000256" key="1">
    <source>
        <dbReference type="SAM" id="MobiDB-lite"/>
    </source>
</evidence>
<gene>
    <name evidence="2" type="primary">106095837</name>
</gene>
<dbReference type="AlphaFoldDB" id="A0A1I8NW20"/>
<dbReference type="EnsemblMetazoa" id="SCAU002519-RA">
    <property type="protein sequence ID" value="SCAU002519-PA"/>
    <property type="gene ID" value="SCAU002519"/>
</dbReference>
<dbReference type="Proteomes" id="UP000095300">
    <property type="component" value="Unassembled WGS sequence"/>
</dbReference>
<feature type="region of interest" description="Disordered" evidence="1">
    <location>
        <begin position="447"/>
        <end position="483"/>
    </location>
</feature>
<dbReference type="OrthoDB" id="7776994at2759"/>
<feature type="compositionally biased region" description="Low complexity" evidence="1">
    <location>
        <begin position="448"/>
        <end position="483"/>
    </location>
</feature>
<dbReference type="KEGG" id="scac:106095837"/>
<feature type="compositionally biased region" description="Low complexity" evidence="1">
    <location>
        <begin position="178"/>
        <end position="188"/>
    </location>
</feature>
<feature type="compositionally biased region" description="Low complexity" evidence="1">
    <location>
        <begin position="378"/>
        <end position="400"/>
    </location>
</feature>
<evidence type="ECO:0008006" key="4">
    <source>
        <dbReference type="Google" id="ProtNLM"/>
    </source>
</evidence>
<feature type="region of interest" description="Disordered" evidence="1">
    <location>
        <begin position="378"/>
        <end position="410"/>
    </location>
</feature>
<evidence type="ECO:0000313" key="2">
    <source>
        <dbReference type="EnsemblMetazoa" id="SCAU002519-PA"/>
    </source>
</evidence>
<proteinExistence type="predicted"/>
<name>A0A1I8NW20_STOCA</name>
<sequence>MEDHTEETNDMIEMLKSEVLQSQQIVVLGCRDDKRDNSMQQQNDQNKSNASESLVEIQHATALTNNNSPANIIMLNQGFPNSDDPSNKLHHQMRHVHIPYILNGELYQIQTQDGENVTVKCCHCPPDRVYRGSVRSTGNFHMHIKRRHPDLLEKLHDMKVNALLERRDRLIRNRKINSRNNRNRLNSLGITTSTPNNKEDPKSNLVQQQVQSSSPADNSTSELSLLHTHKLKIKTVFQRHQMQQKEAAEMRDASWNHADYVVLPITNMATSGQATDGPINYSLKSQERMEILEQQQQPTCVSTQILTQQQPSSSSHQQQHVDIALTNAVECVNIPTATKTQTTNVFECTTNNEYVYENQQNNISRDLSTATTATQSSLSSSELSTFSSVNNNTNNKNNGNPVVFHQPHNGYASHHHQTLSIIKPEELLTPFEHQAIDLTLHTDSGIYSNSNESVTNNNSQNSTTENRAGSQHTPHSHTPQTTHCENNCQKWQELLIHVESSLRDIQHEMNIRNQIESNRMFLDIAKFKFLHPSFQFNW</sequence>
<feature type="region of interest" description="Disordered" evidence="1">
    <location>
        <begin position="175"/>
        <end position="222"/>
    </location>
</feature>
<keyword evidence="3" id="KW-1185">Reference proteome</keyword>
<evidence type="ECO:0000313" key="3">
    <source>
        <dbReference type="Proteomes" id="UP000095300"/>
    </source>
</evidence>
<protein>
    <recommendedName>
        <fullName evidence="4">Protein stand still</fullName>
    </recommendedName>
</protein>
<accession>A0A1I8NW20</accession>